<feature type="compositionally biased region" description="Polar residues" evidence="1">
    <location>
        <begin position="356"/>
        <end position="380"/>
    </location>
</feature>
<protein>
    <recommendedName>
        <fullName evidence="4">Minor tail protein</fullName>
    </recommendedName>
</protein>
<organism evidence="2 3">
    <name type="scientific">Nitratireductor thuwali</name>
    <dbReference type="NCBI Taxonomy" id="2267699"/>
    <lineage>
        <taxon>Bacteria</taxon>
        <taxon>Pseudomonadati</taxon>
        <taxon>Pseudomonadota</taxon>
        <taxon>Alphaproteobacteria</taxon>
        <taxon>Hyphomicrobiales</taxon>
        <taxon>Phyllobacteriaceae</taxon>
        <taxon>Nitratireductor</taxon>
    </lineage>
</organism>
<gene>
    <name evidence="2" type="ORF">NTH_03996</name>
</gene>
<evidence type="ECO:0000313" key="3">
    <source>
        <dbReference type="Proteomes" id="UP001342418"/>
    </source>
</evidence>
<accession>A0ABY5MNC4</accession>
<name>A0ABY5MNC4_9HYPH</name>
<proteinExistence type="predicted"/>
<evidence type="ECO:0008006" key="4">
    <source>
        <dbReference type="Google" id="ProtNLM"/>
    </source>
</evidence>
<reference evidence="2 3" key="1">
    <citation type="submission" date="2018-07" db="EMBL/GenBank/DDBJ databases">
        <title>Genome sequence of Nitratireductor thuwali#1536.</title>
        <authorList>
            <person name="Michoud G."/>
            <person name="Merlino G."/>
            <person name="Sefrji F.O."/>
            <person name="Daffonchio D."/>
        </authorList>
    </citation>
    <scope>NUCLEOTIDE SEQUENCE [LARGE SCALE GENOMIC DNA]</scope>
    <source>
        <strain evidence="3">Nit1536</strain>
    </source>
</reference>
<keyword evidence="3" id="KW-1185">Reference proteome</keyword>
<evidence type="ECO:0000256" key="1">
    <source>
        <dbReference type="SAM" id="MobiDB-lite"/>
    </source>
</evidence>
<dbReference type="Proteomes" id="UP001342418">
    <property type="component" value="Chromosome"/>
</dbReference>
<dbReference type="EMBL" id="CP030941">
    <property type="protein sequence ID" value="UUP19493.1"/>
    <property type="molecule type" value="Genomic_DNA"/>
</dbReference>
<dbReference type="RefSeq" id="WP_338531640.1">
    <property type="nucleotide sequence ID" value="NZ_CP030941.1"/>
</dbReference>
<feature type="region of interest" description="Disordered" evidence="1">
    <location>
        <begin position="350"/>
        <end position="380"/>
    </location>
</feature>
<evidence type="ECO:0000313" key="2">
    <source>
        <dbReference type="EMBL" id="UUP19493.1"/>
    </source>
</evidence>
<sequence length="409" mass="43969">MNGMDANGPGDDMDYHAWVGQYADTEDRWQIAYPAEAGGNLWQRVRTGSPSIWSAWSKIAFESDVVSYAASLLDVRRNRIVNPCMQVSQENENTAGTSAPYYVADQWVLGANFATAAFSIQRVQSTTPAGSKDRLRATITTADAALDAGDHLTIFQPIEGARVADFLFGTANARPGVIRVGMNFPQGTWCVALLNAALDRSYVAEVVISAAEAGTDVVKEISFTGDTSGVWPTGDVKSWDLRFTIAAGATYRGVAGWQSGLMLATGNQTNGASSTANVFEVFDVGLRRDPDGTGDYGQFEVPDPANVLRDCMRYWVERGLRIQVGGGVDSSYVGNTVYFPVPMRASPSMSYRDASGTANRVTTSGSGDNQTPSAGSIMTNGTRNGFESDALFSAANNWVYFTWTANARM</sequence>